<evidence type="ECO:0000256" key="6">
    <source>
        <dbReference type="ARBA" id="ARBA00023033"/>
    </source>
</evidence>
<keyword evidence="5" id="KW-0560">Oxidoreductase</keyword>
<dbReference type="InterPro" id="IPR002938">
    <property type="entry name" value="FAD-bd"/>
</dbReference>
<keyword evidence="2" id="KW-0285">Flavoprotein</keyword>
<dbReference type="SUPFAM" id="SSF51905">
    <property type="entry name" value="FAD/NAD(P)-binding domain"/>
    <property type="match status" value="1"/>
</dbReference>
<keyword evidence="8" id="KW-0472">Membrane</keyword>
<comment type="cofactor">
    <cofactor evidence="1">
        <name>FAD</name>
        <dbReference type="ChEBI" id="CHEBI:57692"/>
    </cofactor>
</comment>
<accession>A0ABN9R095</accession>
<dbReference type="Pfam" id="PF01494">
    <property type="entry name" value="FAD_binding_3"/>
    <property type="match status" value="1"/>
</dbReference>
<keyword evidence="8" id="KW-1133">Transmembrane helix</keyword>
<dbReference type="Gene3D" id="3.50.50.60">
    <property type="entry name" value="FAD/NAD(P)-binding domain"/>
    <property type="match status" value="1"/>
</dbReference>
<evidence type="ECO:0000256" key="7">
    <source>
        <dbReference type="SAM" id="MobiDB-lite"/>
    </source>
</evidence>
<keyword evidence="6" id="KW-0503">Monooxygenase</keyword>
<reference evidence="10" key="1">
    <citation type="submission" date="2023-10" db="EMBL/GenBank/DDBJ databases">
        <authorList>
            <person name="Chen Y."/>
            <person name="Shah S."/>
            <person name="Dougan E. K."/>
            <person name="Thang M."/>
            <person name="Chan C."/>
        </authorList>
    </citation>
    <scope>NUCLEOTIDE SEQUENCE [LARGE SCALE GENOMIC DNA]</scope>
</reference>
<keyword evidence="8" id="KW-0812">Transmembrane</keyword>
<keyword evidence="11" id="KW-1185">Reference proteome</keyword>
<dbReference type="PANTHER" id="PTHR46028">
    <property type="entry name" value="KYNURENINE 3-MONOOXYGENASE"/>
    <property type="match status" value="1"/>
</dbReference>
<evidence type="ECO:0000256" key="2">
    <source>
        <dbReference type="ARBA" id="ARBA00022630"/>
    </source>
</evidence>
<keyword evidence="4" id="KW-0521">NADP</keyword>
<dbReference type="InterPro" id="IPR036188">
    <property type="entry name" value="FAD/NAD-bd_sf"/>
</dbReference>
<name>A0ABN9R095_9DINO</name>
<evidence type="ECO:0000256" key="1">
    <source>
        <dbReference type="ARBA" id="ARBA00001974"/>
    </source>
</evidence>
<evidence type="ECO:0000256" key="8">
    <source>
        <dbReference type="SAM" id="Phobius"/>
    </source>
</evidence>
<evidence type="ECO:0000313" key="11">
    <source>
        <dbReference type="Proteomes" id="UP001189429"/>
    </source>
</evidence>
<evidence type="ECO:0000259" key="9">
    <source>
        <dbReference type="Pfam" id="PF01494"/>
    </source>
</evidence>
<comment type="caution">
    <text evidence="10">The sequence shown here is derived from an EMBL/GenBank/DDBJ whole genome shotgun (WGS) entry which is preliminary data.</text>
</comment>
<dbReference type="EMBL" id="CAUYUJ010005058">
    <property type="protein sequence ID" value="CAK0812099.1"/>
    <property type="molecule type" value="Genomic_DNA"/>
</dbReference>
<evidence type="ECO:0000256" key="3">
    <source>
        <dbReference type="ARBA" id="ARBA00022827"/>
    </source>
</evidence>
<protein>
    <recommendedName>
        <fullName evidence="9">FAD-binding domain-containing protein</fullName>
    </recommendedName>
</protein>
<keyword evidence="3" id="KW-0274">FAD</keyword>
<proteinExistence type="predicted"/>
<organism evidence="10 11">
    <name type="scientific">Prorocentrum cordatum</name>
    <dbReference type="NCBI Taxonomy" id="2364126"/>
    <lineage>
        <taxon>Eukaryota</taxon>
        <taxon>Sar</taxon>
        <taxon>Alveolata</taxon>
        <taxon>Dinophyceae</taxon>
        <taxon>Prorocentrales</taxon>
        <taxon>Prorocentraceae</taxon>
        <taxon>Prorocentrum</taxon>
    </lineage>
</organism>
<dbReference type="PANTHER" id="PTHR46028:SF2">
    <property type="entry name" value="KYNURENINE 3-MONOOXYGENASE"/>
    <property type="match status" value="1"/>
</dbReference>
<sequence length="676" mass="73845">MPRLVAACGTRARLDPGWGSGDGFGELLGPGHGKKMAFCEKVRRGAPAPTAKLTSHTPLPISPAAVEDARRFLEALFRSEVRRLETDLRNGPGASEIRRGAVTSAAADAALTLLLAGDGGLNVVQVEFSEDAAFLNLDALPKGWSYSVQEQAFYLDYEDGFVAGELSEKNMNAEDKAKFAEAKRAELQSFFDNQVWEQDKNEVKDPNKVHYSLMLDPTRDPRLNGTMTVLGKSALVVDAKALYDAAQKPHVHNFDDKRTGIEVQVLKERMTASATGWYWVSSERQFADGFTKLAARQLLADRLRTGTISLKFDEKFQAAKKKTAKDRQEEAKRFATSRPKMSTKDVAAMASLTGTAASQVDTYKDKIETALVEFEWTDSPKMWTEKPVPALPEPEPEKERVQTKAPKEKKVKLSSIKWDVGCQGPATYTRDGASASFRLALPPADAHVGRASGARSGTAAKLSSKGSVRRWFASKFPKWPYPFLSDAELDALAQRPARSVPPFAYCGPALHLGSRAALVGDAIHAMKPYVGLGVNSGLEDVSVLDNCLWRADGGLSQALAAFSAQRAPDARSLVEMQHGLDQPGRLRTLLFVVGPAKVDALCCRLLPSVFSPSVFKLFDGCSLPFAQIQVMKRRDRKLQLAVLALAVVVSGVSFGRLVYLVRTFLLWPLIEALLFG</sequence>
<dbReference type="Proteomes" id="UP001189429">
    <property type="component" value="Unassembled WGS sequence"/>
</dbReference>
<evidence type="ECO:0000256" key="5">
    <source>
        <dbReference type="ARBA" id="ARBA00023002"/>
    </source>
</evidence>
<feature type="compositionally biased region" description="Basic and acidic residues" evidence="7">
    <location>
        <begin position="395"/>
        <end position="408"/>
    </location>
</feature>
<evidence type="ECO:0000256" key="4">
    <source>
        <dbReference type="ARBA" id="ARBA00022857"/>
    </source>
</evidence>
<feature type="region of interest" description="Disordered" evidence="7">
    <location>
        <begin position="383"/>
        <end position="408"/>
    </location>
</feature>
<feature type="transmembrane region" description="Helical" evidence="8">
    <location>
        <begin position="640"/>
        <end position="659"/>
    </location>
</feature>
<evidence type="ECO:0000313" key="10">
    <source>
        <dbReference type="EMBL" id="CAK0812099.1"/>
    </source>
</evidence>
<feature type="domain" description="FAD-binding" evidence="9">
    <location>
        <begin position="515"/>
        <end position="575"/>
    </location>
</feature>
<gene>
    <name evidence="10" type="ORF">PCOR1329_LOCUS16478</name>
</gene>